<evidence type="ECO:0000313" key="2">
    <source>
        <dbReference type="EMBL" id="AHI53795.1"/>
    </source>
</evidence>
<keyword evidence="3" id="KW-1185">Reference proteome</keyword>
<proteinExistence type="predicted"/>
<organism evidence="2 3">
    <name type="scientific">Spiroplasma sabaudiense Ar-1343</name>
    <dbReference type="NCBI Taxonomy" id="1276257"/>
    <lineage>
        <taxon>Bacteria</taxon>
        <taxon>Bacillati</taxon>
        <taxon>Mycoplasmatota</taxon>
        <taxon>Mollicutes</taxon>
        <taxon>Entomoplasmatales</taxon>
        <taxon>Spiroplasmataceae</taxon>
        <taxon>Spiroplasma</taxon>
    </lineage>
</organism>
<protein>
    <submittedName>
        <fullName evidence="2">Uncharacterized protein</fullName>
    </submittedName>
</protein>
<dbReference type="KEGG" id="ssab:SSABA_v1c03860"/>
<dbReference type="PATRIC" id="fig|1276257.3.peg.395"/>
<evidence type="ECO:0000256" key="1">
    <source>
        <dbReference type="SAM" id="MobiDB-lite"/>
    </source>
</evidence>
<reference evidence="2 3" key="1">
    <citation type="journal article" date="2014" name="Genome Biol. Evol.">
        <title>Molecular evolution of the substrate utilization strategies and putative virulence factors in mosquito-associated Spiroplasma species.</title>
        <authorList>
            <person name="Chang T.H."/>
            <person name="Lo W.S."/>
            <person name="Ku C."/>
            <person name="Chen L.L."/>
            <person name="Kuo C.H."/>
        </authorList>
    </citation>
    <scope>NUCLEOTIDE SEQUENCE [LARGE SCALE GENOMIC DNA]</scope>
    <source>
        <strain evidence="2">Ar-1343</strain>
    </source>
</reference>
<sequence length="186" mass="21530">MKKTNSMIDVSLSASSSNDTTENEIYQSTSEPSNSQQSPANTIFNIGLNEKVVGGINSRYTRSGSLTLFKLLDFADDIDDFKSKIKFIEYEDSTVRHYSQGNYYISKELKYSQIPTSVLDMGKKKFFYNYDNLGWSNHQSRIDLTYEVVPFSRIVILHWEMFAEGRLAFTDPWVSWRFNQFMLVNA</sequence>
<dbReference type="EMBL" id="CP006934">
    <property type="protein sequence ID" value="AHI53795.1"/>
    <property type="molecule type" value="Genomic_DNA"/>
</dbReference>
<dbReference type="AlphaFoldDB" id="W6AAC9"/>
<evidence type="ECO:0000313" key="3">
    <source>
        <dbReference type="Proteomes" id="UP000019265"/>
    </source>
</evidence>
<dbReference type="Proteomes" id="UP000019265">
    <property type="component" value="Chromosome"/>
</dbReference>
<dbReference type="HOGENOM" id="CLU_1453565_0_0_14"/>
<feature type="region of interest" description="Disordered" evidence="1">
    <location>
        <begin position="1"/>
        <end position="40"/>
    </location>
</feature>
<accession>W6AAC9</accession>
<gene>
    <name evidence="2" type="ORF">SSABA_v1c03860</name>
</gene>
<name>W6AAC9_9MOLU</name>